<gene>
    <name evidence="2" type="ORF">ABDJ85_10330</name>
</gene>
<feature type="signal peptide" evidence="1">
    <location>
        <begin position="1"/>
        <end position="29"/>
    </location>
</feature>
<organism evidence="2 3">
    <name type="scientific">Roseateles paludis</name>
    <dbReference type="NCBI Taxonomy" id="3145238"/>
    <lineage>
        <taxon>Bacteria</taxon>
        <taxon>Pseudomonadati</taxon>
        <taxon>Pseudomonadota</taxon>
        <taxon>Betaproteobacteria</taxon>
        <taxon>Burkholderiales</taxon>
        <taxon>Sphaerotilaceae</taxon>
        <taxon>Roseateles</taxon>
    </lineage>
</organism>
<dbReference type="EMBL" id="JBDPZD010000002">
    <property type="protein sequence ID" value="MEO3691867.1"/>
    <property type="molecule type" value="Genomic_DNA"/>
</dbReference>
<dbReference type="SUPFAM" id="SSF49785">
    <property type="entry name" value="Galactose-binding domain-like"/>
    <property type="match status" value="1"/>
</dbReference>
<proteinExistence type="predicted"/>
<dbReference type="Proteomes" id="UP001495147">
    <property type="component" value="Unassembled WGS sequence"/>
</dbReference>
<accession>A0ABV0G2B1</accession>
<sequence length="219" mass="22894">MTQNLTKTLGLQCLCALTLLAGASTAANAGTVSLDMNSGGWVSNYDATSLDPRNHYGQMPSIETSGAAFEAANPGWRTLGYNDSAWSAYSGGWVPGDGSRSPMYLRKSFTIGTPTAGSFYLEVDDDSQVWINNVLVPALDDHSNSYNGGHSADISSFLQAGNNVIAIKADNTPGGGYYIGFSGSVSFSERQNNVPEPVSLALVGLGLVAAGVAKRKQRG</sequence>
<name>A0ABV0G2B1_9BURK</name>
<evidence type="ECO:0000313" key="3">
    <source>
        <dbReference type="Proteomes" id="UP001495147"/>
    </source>
</evidence>
<keyword evidence="3" id="KW-1185">Reference proteome</keyword>
<reference evidence="2 3" key="1">
    <citation type="submission" date="2024-05" db="EMBL/GenBank/DDBJ databases">
        <title>Roseateles sp. DJS-2-20 16S ribosomal RNA gene Genome sequencing and assembly.</title>
        <authorList>
            <person name="Woo H."/>
        </authorList>
    </citation>
    <scope>NUCLEOTIDE SEQUENCE [LARGE SCALE GENOMIC DNA]</scope>
    <source>
        <strain evidence="2 3">DJS-2-20</strain>
    </source>
</reference>
<feature type="chain" id="PRO_5046395770" evidence="1">
    <location>
        <begin position="30"/>
        <end position="219"/>
    </location>
</feature>
<evidence type="ECO:0000256" key="1">
    <source>
        <dbReference type="SAM" id="SignalP"/>
    </source>
</evidence>
<dbReference type="Gene3D" id="2.60.120.260">
    <property type="entry name" value="Galactose-binding domain-like"/>
    <property type="match status" value="1"/>
</dbReference>
<dbReference type="InterPro" id="IPR013424">
    <property type="entry name" value="Ice-binding_C"/>
</dbReference>
<dbReference type="RefSeq" id="WP_347704676.1">
    <property type="nucleotide sequence ID" value="NZ_JBDPZD010000002.1"/>
</dbReference>
<dbReference type="NCBIfam" id="TIGR02595">
    <property type="entry name" value="PEP_CTERM"/>
    <property type="match status" value="1"/>
</dbReference>
<keyword evidence="1" id="KW-0732">Signal</keyword>
<comment type="caution">
    <text evidence="2">The sequence shown here is derived from an EMBL/GenBank/DDBJ whole genome shotgun (WGS) entry which is preliminary data.</text>
</comment>
<evidence type="ECO:0000313" key="2">
    <source>
        <dbReference type="EMBL" id="MEO3691867.1"/>
    </source>
</evidence>
<protein>
    <submittedName>
        <fullName evidence="2">PEP-CTERM sorting domain-containing protein</fullName>
    </submittedName>
</protein>
<dbReference type="InterPro" id="IPR008979">
    <property type="entry name" value="Galactose-bd-like_sf"/>
</dbReference>